<dbReference type="EMBL" id="JAAAIM010001022">
    <property type="protein sequence ID" value="KAG0282673.1"/>
    <property type="molecule type" value="Genomic_DNA"/>
</dbReference>
<evidence type="ECO:0000256" key="1">
    <source>
        <dbReference type="SAM" id="Coils"/>
    </source>
</evidence>
<feature type="region of interest" description="Disordered" evidence="2">
    <location>
        <begin position="172"/>
        <end position="206"/>
    </location>
</feature>
<reference evidence="3 4" key="1">
    <citation type="journal article" date="2020" name="Fungal Divers.">
        <title>Resolving the Mortierellaceae phylogeny through synthesis of multi-gene phylogenetics and phylogenomics.</title>
        <authorList>
            <person name="Vandepol N."/>
            <person name="Liber J."/>
            <person name="Desiro A."/>
            <person name="Na H."/>
            <person name="Kennedy M."/>
            <person name="Barry K."/>
            <person name="Grigoriev I.V."/>
            <person name="Miller A.N."/>
            <person name="O'Donnell K."/>
            <person name="Stajich J.E."/>
            <person name="Bonito G."/>
        </authorList>
    </citation>
    <scope>NUCLEOTIDE SEQUENCE [LARGE SCALE GENOMIC DNA]</scope>
    <source>
        <strain evidence="3 4">AD045</strain>
    </source>
</reference>
<accession>A0ABQ7JPW4</accession>
<keyword evidence="4" id="KW-1185">Reference proteome</keyword>
<evidence type="ECO:0000313" key="4">
    <source>
        <dbReference type="Proteomes" id="UP001194696"/>
    </source>
</evidence>
<comment type="caution">
    <text evidence="3">The sequence shown here is derived from an EMBL/GenBank/DDBJ whole genome shotgun (WGS) entry which is preliminary data.</text>
</comment>
<evidence type="ECO:0008006" key="5">
    <source>
        <dbReference type="Google" id="ProtNLM"/>
    </source>
</evidence>
<evidence type="ECO:0000256" key="2">
    <source>
        <dbReference type="SAM" id="MobiDB-lite"/>
    </source>
</evidence>
<dbReference type="Proteomes" id="UP001194696">
    <property type="component" value="Unassembled WGS sequence"/>
</dbReference>
<feature type="coiled-coil region" evidence="1">
    <location>
        <begin position="81"/>
        <end position="108"/>
    </location>
</feature>
<evidence type="ECO:0000313" key="3">
    <source>
        <dbReference type="EMBL" id="KAG0282673.1"/>
    </source>
</evidence>
<protein>
    <recommendedName>
        <fullName evidence="5">Fungal-type protein kinase domain-containing protein</fullName>
    </recommendedName>
</protein>
<organism evidence="3 4">
    <name type="scientific">Linnemannia gamsii</name>
    <dbReference type="NCBI Taxonomy" id="64522"/>
    <lineage>
        <taxon>Eukaryota</taxon>
        <taxon>Fungi</taxon>
        <taxon>Fungi incertae sedis</taxon>
        <taxon>Mucoromycota</taxon>
        <taxon>Mortierellomycotina</taxon>
        <taxon>Mortierellomycetes</taxon>
        <taxon>Mortierellales</taxon>
        <taxon>Mortierellaceae</taxon>
        <taxon>Linnemannia</taxon>
    </lineage>
</organism>
<keyword evidence="1" id="KW-0175">Coiled coil</keyword>
<gene>
    <name evidence="3" type="ORF">BGZ96_000247</name>
</gene>
<sequence length="615" mass="69290">MKESTLVALKEATKHLSSPQYFLETSPGEYNALGYFIFCRGPSVQDESTEKRLQGEWRSKLIPTLKESEDKCLRETGARLEKLWRLEKRSLQETAEQARDENANKKYKQGMRQAFQEHQLQVVQVSSQRLRKNLTDILDGSPNSVTGSVLSQTPSPVPFPSISSLCSAHSVAPGTRTKLSHPSDNATTDQSSAPEHAILPKSSANKTFTHDDVDADAFFNNRDPKDILFGSLQDGKQLPHRIWNQPDYNFVFQLGDLDLGDKITMHYNDVRKQTDLDHTKVDRIALLSGIVHICDGNFGLSSSDTAALHNEVVDLHYSKELADADIQRARSSEDIWSTWIRAIRRLSFTEKADAKRQGREPRPIDTAPVMDEIMSSFEICKDKDILPVFYIAMNVFRKFNDRAGKLSETEWMTRVIVPFLEEFMGIQHDVTFACTNSITLAGQERKANLNQDGQTRQPDVIGRCTPPIELYYGELKSKNPRIEDSNTDRLRIAIFTKDSLDQLDRKLVSPPPVISFQAIGGAVTFYIGAKVNNVIIHSKLSTITLPSQLGQLDLHEETFHTLFQVRTLIMTANAKTRDVRESPLDVQSFPTLGTPERLAMTGRTPTKGLKRATKE</sequence>
<feature type="compositionally biased region" description="Polar residues" evidence="2">
    <location>
        <begin position="180"/>
        <end position="193"/>
    </location>
</feature>
<proteinExistence type="predicted"/>
<feature type="region of interest" description="Disordered" evidence="2">
    <location>
        <begin position="585"/>
        <end position="615"/>
    </location>
</feature>
<name>A0ABQ7JPW4_9FUNG</name>